<feature type="compositionally biased region" description="Low complexity" evidence="1">
    <location>
        <begin position="379"/>
        <end position="421"/>
    </location>
</feature>
<dbReference type="Gene3D" id="3.90.550.10">
    <property type="entry name" value="Spore Coat Polysaccharide Biosynthesis Protein SpsA, Chain A"/>
    <property type="match status" value="1"/>
</dbReference>
<evidence type="ECO:0000256" key="1">
    <source>
        <dbReference type="SAM" id="MobiDB-lite"/>
    </source>
</evidence>
<dbReference type="OrthoDB" id="76265at2759"/>
<dbReference type="AlphaFoldDB" id="A0A2K3CW01"/>
<dbReference type="InParanoid" id="A0A2K3CW01"/>
<dbReference type="InterPro" id="IPR029044">
    <property type="entry name" value="Nucleotide-diphossugar_trans"/>
</dbReference>
<gene>
    <name evidence="2" type="ORF">CHLRE_16g682363v5</name>
</gene>
<dbReference type="PaxDb" id="3055-EDO99157"/>
<feature type="region of interest" description="Disordered" evidence="1">
    <location>
        <begin position="353"/>
        <end position="446"/>
    </location>
</feature>
<dbReference type="GO" id="GO:0005737">
    <property type="term" value="C:cytoplasm"/>
    <property type="evidence" value="ECO:0000318"/>
    <property type="project" value="GO_Central"/>
</dbReference>
<keyword evidence="3" id="KW-1185">Reference proteome</keyword>
<organism evidence="2 3">
    <name type="scientific">Chlamydomonas reinhardtii</name>
    <name type="common">Chlamydomonas smithii</name>
    <dbReference type="NCBI Taxonomy" id="3055"/>
    <lineage>
        <taxon>Eukaryota</taxon>
        <taxon>Viridiplantae</taxon>
        <taxon>Chlorophyta</taxon>
        <taxon>core chlorophytes</taxon>
        <taxon>Chlorophyceae</taxon>
        <taxon>CS clade</taxon>
        <taxon>Chlamydomonadales</taxon>
        <taxon>Chlamydomonadaceae</taxon>
        <taxon>Chlamydomonas</taxon>
    </lineage>
</organism>
<dbReference type="Pfam" id="PF11397">
    <property type="entry name" value="GlcNAc"/>
    <property type="match status" value="2"/>
</dbReference>
<evidence type="ECO:0000313" key="3">
    <source>
        <dbReference type="Proteomes" id="UP000006906"/>
    </source>
</evidence>
<dbReference type="RefSeq" id="XP_042916255.1">
    <property type="nucleotide sequence ID" value="XM_043071461.1"/>
</dbReference>
<dbReference type="KEGG" id="cre:CHLRE_16g682363v5"/>
<dbReference type="InterPro" id="IPR021067">
    <property type="entry name" value="Glycosyltransferase"/>
</dbReference>
<sequence length="446" mass="47760">MQAAIVALAALRRSPRPWAAQGAAAAAAGEQQLPPLPSGSNATIFVSIGAYRDSQCGDTLESLFTAAAHPHRVFVGAVAYVMAGNISGAGERCEAPGPLLEPHQRNIRRLVLAAREARGPTLARHQAASLYGGQDYLLQIDSHMNFTRGWDDELLRMAAAAPTRRPVFTHYPASVEDTAERRVPVMCGAAWLPHEGVVGFTAALGEVPARGAFRPVPFAAGGFMFAPAAVMKEVPYDPTLDFLFHGEEYLYSARLWTSGWQLLTPDANVAFHHYGRLAAPKYWQDFEHDQSYHRKQREVLQRVKAIMGGGGPRGYRYGMGSARPLADWWAYAGLDPHNKSRLPPHSRFCGGRVFHYGPEPWGQQGQGQQGQGQQGQGQQGQEQGQPGQDRVSTGALEADGAAGGKAATGDSKPVGASAVRLRGGGGGGAAAGSWRPHWLPKVQGGH</sequence>
<protein>
    <recommendedName>
        <fullName evidence="4">Glycosyltransferase</fullName>
    </recommendedName>
</protein>
<accession>A0A2K3CW01</accession>
<dbReference type="EMBL" id="CM008977">
    <property type="protein sequence ID" value="PNW72461.1"/>
    <property type="molecule type" value="Genomic_DNA"/>
</dbReference>
<dbReference type="GO" id="GO:0010265">
    <property type="term" value="P:SCF complex assembly"/>
    <property type="evidence" value="ECO:0000318"/>
    <property type="project" value="GO_Central"/>
</dbReference>
<dbReference type="GeneID" id="5724428"/>
<feature type="compositionally biased region" description="Gly residues" evidence="1">
    <location>
        <begin position="364"/>
        <end position="378"/>
    </location>
</feature>
<dbReference type="STRING" id="3055.A0A2K3CW01"/>
<dbReference type="Gramene" id="PNW72461">
    <property type="protein sequence ID" value="PNW72461"/>
    <property type="gene ID" value="CHLRE_16g682363v5"/>
</dbReference>
<proteinExistence type="predicted"/>
<dbReference type="PANTHER" id="PTHR34496:SF9">
    <property type="entry name" value="[SKP1-PROTEIN]-HYDROXYPROLINE N-ACETYLGLUCOSAMINYLTRANSFERASE"/>
    <property type="match status" value="1"/>
</dbReference>
<reference evidence="2 3" key="1">
    <citation type="journal article" date="2007" name="Science">
        <title>The Chlamydomonas genome reveals the evolution of key animal and plant functions.</title>
        <authorList>
            <person name="Merchant S.S."/>
            <person name="Prochnik S.E."/>
            <person name="Vallon O."/>
            <person name="Harris E.H."/>
            <person name="Karpowicz S.J."/>
            <person name="Witman G.B."/>
            <person name="Terry A."/>
            <person name="Salamov A."/>
            <person name="Fritz-Laylin L.K."/>
            <person name="Marechal-Drouard L."/>
            <person name="Marshall W.F."/>
            <person name="Qu L.H."/>
            <person name="Nelson D.R."/>
            <person name="Sanderfoot A.A."/>
            <person name="Spalding M.H."/>
            <person name="Kapitonov V.V."/>
            <person name="Ren Q."/>
            <person name="Ferris P."/>
            <person name="Lindquist E."/>
            <person name="Shapiro H."/>
            <person name="Lucas S.M."/>
            <person name="Grimwood J."/>
            <person name="Schmutz J."/>
            <person name="Cardol P."/>
            <person name="Cerutti H."/>
            <person name="Chanfreau G."/>
            <person name="Chen C.L."/>
            <person name="Cognat V."/>
            <person name="Croft M.T."/>
            <person name="Dent R."/>
            <person name="Dutcher S."/>
            <person name="Fernandez E."/>
            <person name="Fukuzawa H."/>
            <person name="Gonzalez-Ballester D."/>
            <person name="Gonzalez-Halphen D."/>
            <person name="Hallmann A."/>
            <person name="Hanikenne M."/>
            <person name="Hippler M."/>
            <person name="Inwood W."/>
            <person name="Jabbari K."/>
            <person name="Kalanon M."/>
            <person name="Kuras R."/>
            <person name="Lefebvre P.A."/>
            <person name="Lemaire S.D."/>
            <person name="Lobanov A.V."/>
            <person name="Lohr M."/>
            <person name="Manuell A."/>
            <person name="Meier I."/>
            <person name="Mets L."/>
            <person name="Mittag M."/>
            <person name="Mittelmeier T."/>
            <person name="Moroney J.V."/>
            <person name="Moseley J."/>
            <person name="Napoli C."/>
            <person name="Nedelcu A.M."/>
            <person name="Niyogi K."/>
            <person name="Novoselov S.V."/>
            <person name="Paulsen I.T."/>
            <person name="Pazour G."/>
            <person name="Purton S."/>
            <person name="Ral J.P."/>
            <person name="Riano-Pachon D.M."/>
            <person name="Riekhof W."/>
            <person name="Rymarquis L."/>
            <person name="Schroda M."/>
            <person name="Stern D."/>
            <person name="Umen J."/>
            <person name="Willows R."/>
            <person name="Wilson N."/>
            <person name="Zimmer S.L."/>
            <person name="Allmer J."/>
            <person name="Balk J."/>
            <person name="Bisova K."/>
            <person name="Chen C.J."/>
            <person name="Elias M."/>
            <person name="Gendler K."/>
            <person name="Hauser C."/>
            <person name="Lamb M.R."/>
            <person name="Ledford H."/>
            <person name="Long J.C."/>
            <person name="Minagawa J."/>
            <person name="Page M.D."/>
            <person name="Pan J."/>
            <person name="Pootakham W."/>
            <person name="Roje S."/>
            <person name="Rose A."/>
            <person name="Stahlberg E."/>
            <person name="Terauchi A.M."/>
            <person name="Yang P."/>
            <person name="Ball S."/>
            <person name="Bowler C."/>
            <person name="Dieckmann C.L."/>
            <person name="Gladyshev V.N."/>
            <person name="Green P."/>
            <person name="Jorgensen R."/>
            <person name="Mayfield S."/>
            <person name="Mueller-Roeber B."/>
            <person name="Rajamani S."/>
            <person name="Sayre R.T."/>
            <person name="Brokstein P."/>
            <person name="Dubchak I."/>
            <person name="Goodstein D."/>
            <person name="Hornick L."/>
            <person name="Huang Y.W."/>
            <person name="Jhaveri J."/>
            <person name="Luo Y."/>
            <person name="Martinez D."/>
            <person name="Ngau W.C."/>
            <person name="Otillar B."/>
            <person name="Poliakov A."/>
            <person name="Porter A."/>
            <person name="Szajkowski L."/>
            <person name="Werner G."/>
            <person name="Zhou K."/>
            <person name="Grigoriev I.V."/>
            <person name="Rokhsar D.S."/>
            <person name="Grossman A.R."/>
        </authorList>
    </citation>
    <scope>NUCLEOTIDE SEQUENCE [LARGE SCALE GENOMIC DNA]</scope>
    <source>
        <strain evidence="3">CC-503</strain>
    </source>
</reference>
<name>A0A2K3CW01_CHLRE</name>
<dbReference type="SUPFAM" id="SSF53448">
    <property type="entry name" value="Nucleotide-diphospho-sugar transferases"/>
    <property type="match status" value="1"/>
</dbReference>
<evidence type="ECO:0000313" key="2">
    <source>
        <dbReference type="EMBL" id="PNW72461.1"/>
    </source>
</evidence>
<evidence type="ECO:0008006" key="4">
    <source>
        <dbReference type="Google" id="ProtNLM"/>
    </source>
</evidence>
<dbReference type="OMA" id="WHEYTRR"/>
<dbReference type="PANTHER" id="PTHR34496">
    <property type="entry name" value="GLCNAC TRANSFERASE-RELATED"/>
    <property type="match status" value="1"/>
</dbReference>
<dbReference type="GO" id="GO:0033830">
    <property type="term" value="F:Skp1-protein-hydroxyproline N-acetylglucosaminyltransferase activity"/>
    <property type="evidence" value="ECO:0000318"/>
    <property type="project" value="GO_Central"/>
</dbReference>
<dbReference type="Proteomes" id="UP000006906">
    <property type="component" value="Chromosome 16"/>
</dbReference>